<evidence type="ECO:0000313" key="2">
    <source>
        <dbReference type="Proteomes" id="UP001165960"/>
    </source>
</evidence>
<dbReference type="Proteomes" id="UP001165960">
    <property type="component" value="Unassembled WGS sequence"/>
</dbReference>
<gene>
    <name evidence="1" type="ORF">DSO57_1024174</name>
</gene>
<dbReference type="EMBL" id="QTSX02005809">
    <property type="protein sequence ID" value="KAJ9057286.1"/>
    <property type="molecule type" value="Genomic_DNA"/>
</dbReference>
<reference evidence="1" key="1">
    <citation type="submission" date="2022-04" db="EMBL/GenBank/DDBJ databases">
        <title>Genome of the entomopathogenic fungus Entomophthora muscae.</title>
        <authorList>
            <person name="Elya C."/>
            <person name="Lovett B.R."/>
            <person name="Lee E."/>
            <person name="Macias A.M."/>
            <person name="Hajek A.E."/>
            <person name="De Bivort B.L."/>
            <person name="Kasson M.T."/>
            <person name="De Fine Licht H.H."/>
            <person name="Stajich J.E."/>
        </authorList>
    </citation>
    <scope>NUCLEOTIDE SEQUENCE</scope>
    <source>
        <strain evidence="1">Berkeley</strain>
    </source>
</reference>
<evidence type="ECO:0000313" key="1">
    <source>
        <dbReference type="EMBL" id="KAJ9057286.1"/>
    </source>
</evidence>
<accession>A0ACC2S4I1</accession>
<keyword evidence="2" id="KW-1185">Reference proteome</keyword>
<protein>
    <submittedName>
        <fullName evidence="1">Uncharacterized protein</fullName>
    </submittedName>
</protein>
<organism evidence="1 2">
    <name type="scientific">Entomophthora muscae</name>
    <dbReference type="NCBI Taxonomy" id="34485"/>
    <lineage>
        <taxon>Eukaryota</taxon>
        <taxon>Fungi</taxon>
        <taxon>Fungi incertae sedis</taxon>
        <taxon>Zoopagomycota</taxon>
        <taxon>Entomophthoromycotina</taxon>
        <taxon>Entomophthoromycetes</taxon>
        <taxon>Entomophthorales</taxon>
        <taxon>Entomophthoraceae</taxon>
        <taxon>Entomophthora</taxon>
    </lineage>
</organism>
<name>A0ACC2S4I1_9FUNG</name>
<comment type="caution">
    <text evidence="1">The sequence shown here is derived from an EMBL/GenBank/DDBJ whole genome shotgun (WGS) entry which is preliminary data.</text>
</comment>
<proteinExistence type="predicted"/>
<sequence length="183" mass="20379">MDKNIQTDNIGSSLSCLAEQLNQAHYNILSSRMSTVARSILTFVIDGAQLYKGLGLVWRALALDAVNDRRAMHAASSAKAAFKKFTNSQSTNNVHSTLRLKYLAGASLLKARYIKIYQQISEWEGNNSDEEQCNDLSLALLPAPKPQYSIPHLNSSDFLFLLYNPPEASPVPSSLYLLQDCYY</sequence>